<comment type="caution">
    <text evidence="1">The sequence shown here is derived from an EMBL/GenBank/DDBJ whole genome shotgun (WGS) entry which is preliminary data.</text>
</comment>
<sequence>MPLTRACQQLALEPNRRLFTSACQLDHAAFALIEDNRSSPK</sequence>
<reference evidence="1" key="2">
    <citation type="submission" date="2022-09" db="EMBL/GenBank/DDBJ databases">
        <authorList>
            <person name="Cesa-Luna C."/>
            <person name="Girard L."/>
            <person name="Lood C."/>
            <person name="Hofte M."/>
            <person name="De Mot R."/>
        </authorList>
    </citation>
    <scope>NUCLEOTIDE SEQUENCE</scope>
    <source>
        <strain evidence="1">COR51</strain>
    </source>
</reference>
<organism evidence="1 2">
    <name type="scientific">Pseudomonas peradeniyensis</name>
    <dbReference type="NCBI Taxonomy" id="2745488"/>
    <lineage>
        <taxon>Bacteria</taxon>
        <taxon>Pseudomonadati</taxon>
        <taxon>Pseudomonadota</taxon>
        <taxon>Gammaproteobacteria</taxon>
        <taxon>Pseudomonadales</taxon>
        <taxon>Pseudomonadaceae</taxon>
        <taxon>Pseudomonas</taxon>
    </lineage>
</organism>
<gene>
    <name evidence="1" type="ORF">OC929_25210</name>
</gene>
<evidence type="ECO:0000313" key="1">
    <source>
        <dbReference type="EMBL" id="MCU7241356.1"/>
    </source>
</evidence>
<reference evidence="1" key="3">
    <citation type="journal article" date="2023" name="mSystems">
        <title>Charting the Lipopeptidome of Nonpathogenic Pseudomonas.</title>
        <authorList>
            <person name="Cesa-Luna C."/>
            <person name="Geudens N."/>
            <person name="Girard L."/>
            <person name="De Roo V."/>
            <person name="Maklad H.R."/>
            <person name="Martins J.C."/>
            <person name="Hofte M."/>
            <person name="De Mot R."/>
        </authorList>
    </citation>
    <scope>NUCLEOTIDE SEQUENCE</scope>
    <source>
        <strain evidence="1">COR51</strain>
    </source>
</reference>
<dbReference type="EMBL" id="JAOSLA010000069">
    <property type="protein sequence ID" value="MCU7241356.1"/>
    <property type="molecule type" value="Genomic_DNA"/>
</dbReference>
<protein>
    <submittedName>
        <fullName evidence="1">Uncharacterized protein</fullName>
    </submittedName>
</protein>
<evidence type="ECO:0000313" key="2">
    <source>
        <dbReference type="Proteomes" id="UP001139994"/>
    </source>
</evidence>
<name>A0ABT2VHY0_9PSED</name>
<reference evidence="1" key="1">
    <citation type="journal article" date="2022" name="Microbiol. Spectr.">
        <title>An Nuclear Magnetic Resonance Fingerprint Matching Approach for the Identification and Structural Re-Evaluation of Pseudomonas Lipopeptides.</title>
        <authorList>
            <person name="De Roo V."/>
            <person name="Verleysen Y."/>
            <person name="Kovacs B."/>
            <person name="De Vleeschouwer M."/>
            <person name="Muangkaew P."/>
            <person name="Girard L."/>
            <person name="Hofte M."/>
            <person name="De Mot R."/>
            <person name="Madder A."/>
            <person name="Geudens N."/>
            <person name="Martins J.C."/>
        </authorList>
    </citation>
    <scope>NUCLEOTIDE SEQUENCE</scope>
    <source>
        <strain evidence="1">COR51</strain>
    </source>
</reference>
<accession>A0ABT2VHY0</accession>
<dbReference type="Proteomes" id="UP001139994">
    <property type="component" value="Unassembled WGS sequence"/>
</dbReference>
<proteinExistence type="predicted"/>
<dbReference type="RefSeq" id="WP_256205992.1">
    <property type="nucleotide sequence ID" value="NZ_JAOSLA010000069.1"/>
</dbReference>
<keyword evidence="2" id="KW-1185">Reference proteome</keyword>